<feature type="modified residue" description="N6-(pyridoxal phosphate)lysine" evidence="7 8">
    <location>
        <position position="56"/>
    </location>
</feature>
<dbReference type="InterPro" id="IPR001608">
    <property type="entry name" value="Ala_racemase_N"/>
</dbReference>
<dbReference type="OrthoDB" id="9813814at2"/>
<gene>
    <name evidence="11" type="primary">alr</name>
    <name evidence="11" type="ORF">HMPREF0731_0520</name>
</gene>
<accession>D5RHG1</accession>
<feature type="active site" description="Proton acceptor; specific for D-alanine" evidence="7">
    <location>
        <position position="56"/>
    </location>
</feature>
<dbReference type="EMBL" id="ADVL01000099">
    <property type="protein sequence ID" value="EFH13263.1"/>
    <property type="molecule type" value="Genomic_DNA"/>
</dbReference>
<dbReference type="PANTHER" id="PTHR30511:SF0">
    <property type="entry name" value="ALANINE RACEMASE, CATABOLIC-RELATED"/>
    <property type="match status" value="1"/>
</dbReference>
<comment type="function">
    <text evidence="7">Catalyzes the interconversion of L-alanine and D-alanine. May also act on other amino acids.</text>
</comment>
<evidence type="ECO:0000256" key="5">
    <source>
        <dbReference type="ARBA" id="ARBA00022898"/>
    </source>
</evidence>
<evidence type="ECO:0000256" key="8">
    <source>
        <dbReference type="PIRSR" id="PIRSR600821-50"/>
    </source>
</evidence>
<evidence type="ECO:0000313" key="12">
    <source>
        <dbReference type="Proteomes" id="UP000005324"/>
    </source>
</evidence>
<dbReference type="NCBIfam" id="TIGR00492">
    <property type="entry name" value="alr"/>
    <property type="match status" value="1"/>
</dbReference>
<evidence type="ECO:0000256" key="7">
    <source>
        <dbReference type="HAMAP-Rule" id="MF_01201"/>
    </source>
</evidence>
<protein>
    <recommendedName>
        <fullName evidence="4 7">Alanine racemase</fullName>
        <ecNumber evidence="4 7">5.1.1.1</ecNumber>
    </recommendedName>
</protein>
<dbReference type="SUPFAM" id="SSF51419">
    <property type="entry name" value="PLP-binding barrel"/>
    <property type="match status" value="1"/>
</dbReference>
<name>D5RHG1_9PROT</name>
<dbReference type="Proteomes" id="UP000005324">
    <property type="component" value="Unassembled WGS sequence"/>
</dbReference>
<dbReference type="InterPro" id="IPR009006">
    <property type="entry name" value="Ala_racemase/Decarboxylase_C"/>
</dbReference>
<dbReference type="SUPFAM" id="SSF50621">
    <property type="entry name" value="Alanine racemase C-terminal domain-like"/>
    <property type="match status" value="1"/>
</dbReference>
<keyword evidence="5 7" id="KW-0663">Pyridoxal phosphate</keyword>
<comment type="catalytic activity">
    <reaction evidence="1 7">
        <text>L-alanine = D-alanine</text>
        <dbReference type="Rhea" id="RHEA:20249"/>
        <dbReference type="ChEBI" id="CHEBI:57416"/>
        <dbReference type="ChEBI" id="CHEBI:57972"/>
        <dbReference type="EC" id="5.1.1.1"/>
    </reaction>
</comment>
<dbReference type="PANTHER" id="PTHR30511">
    <property type="entry name" value="ALANINE RACEMASE"/>
    <property type="match status" value="1"/>
</dbReference>
<dbReference type="InterPro" id="IPR029066">
    <property type="entry name" value="PLP-binding_barrel"/>
</dbReference>
<comment type="pathway">
    <text evidence="7">Amino-acid biosynthesis; D-alanine biosynthesis; D-alanine from L-alanine: step 1/1.</text>
</comment>
<dbReference type="HAMAP" id="MF_01201">
    <property type="entry name" value="Ala_racemase"/>
    <property type="match status" value="1"/>
</dbReference>
<evidence type="ECO:0000256" key="9">
    <source>
        <dbReference type="PIRSR" id="PIRSR600821-52"/>
    </source>
</evidence>
<dbReference type="HOGENOM" id="CLU_028393_1_1_5"/>
<evidence type="ECO:0000256" key="1">
    <source>
        <dbReference type="ARBA" id="ARBA00000316"/>
    </source>
</evidence>
<feature type="active site" description="Proton acceptor; specific for L-alanine" evidence="7">
    <location>
        <position position="265"/>
    </location>
</feature>
<dbReference type="GO" id="GO:0030632">
    <property type="term" value="P:D-alanine biosynthetic process"/>
    <property type="evidence" value="ECO:0007669"/>
    <property type="project" value="UniProtKB-UniRule"/>
</dbReference>
<reference evidence="11 12" key="1">
    <citation type="submission" date="2010-04" db="EMBL/GenBank/DDBJ databases">
        <authorList>
            <person name="Qin X."/>
            <person name="Bachman B."/>
            <person name="Battles P."/>
            <person name="Bell A."/>
            <person name="Bess C."/>
            <person name="Bickham C."/>
            <person name="Chaboub L."/>
            <person name="Chen D."/>
            <person name="Coyle M."/>
            <person name="Deiros D.R."/>
            <person name="Dinh H."/>
            <person name="Forbes L."/>
            <person name="Fowler G."/>
            <person name="Francisco L."/>
            <person name="Fu Q."/>
            <person name="Gubbala S."/>
            <person name="Hale W."/>
            <person name="Han Y."/>
            <person name="Hemphill L."/>
            <person name="Highlander S.K."/>
            <person name="Hirani K."/>
            <person name="Hogues M."/>
            <person name="Jackson L."/>
            <person name="Jakkamsetti A."/>
            <person name="Javaid M."/>
            <person name="Jiang H."/>
            <person name="Korchina V."/>
            <person name="Kovar C."/>
            <person name="Lara F."/>
            <person name="Lee S."/>
            <person name="Mata R."/>
            <person name="Mathew T."/>
            <person name="Moen C."/>
            <person name="Morales K."/>
            <person name="Munidasa M."/>
            <person name="Nazareth L."/>
            <person name="Ngo R."/>
            <person name="Nguyen L."/>
            <person name="Okwuonu G."/>
            <person name="Ongeri F."/>
            <person name="Patil S."/>
            <person name="Petrosino J."/>
            <person name="Pham C."/>
            <person name="Pham P."/>
            <person name="Pu L.-L."/>
            <person name="Puazo M."/>
            <person name="Raj R."/>
            <person name="Reid J."/>
            <person name="Rouhana J."/>
            <person name="Saada N."/>
            <person name="Shang Y."/>
            <person name="Simmons D."/>
            <person name="Thornton R."/>
            <person name="Warren J."/>
            <person name="Weissenberger G."/>
            <person name="Zhang J."/>
            <person name="Zhang L."/>
            <person name="Zhou C."/>
            <person name="Zhu D."/>
            <person name="Muzny D."/>
            <person name="Worley K."/>
            <person name="Gibbs R."/>
        </authorList>
    </citation>
    <scope>NUCLEOTIDE SEQUENCE [LARGE SCALE GENOMIC DNA]</scope>
    <source>
        <strain evidence="11 12">ATCC 49957</strain>
    </source>
</reference>
<dbReference type="GO" id="GO:0008784">
    <property type="term" value="F:alanine racemase activity"/>
    <property type="evidence" value="ECO:0007669"/>
    <property type="project" value="UniProtKB-UniRule"/>
</dbReference>
<evidence type="ECO:0000256" key="6">
    <source>
        <dbReference type="ARBA" id="ARBA00023235"/>
    </source>
</evidence>
<dbReference type="SMART" id="SM01005">
    <property type="entry name" value="Ala_racemase_C"/>
    <property type="match status" value="1"/>
</dbReference>
<dbReference type="AlphaFoldDB" id="D5RHG1"/>
<dbReference type="InterPro" id="IPR011079">
    <property type="entry name" value="Ala_racemase_C"/>
</dbReference>
<dbReference type="Pfam" id="PF01168">
    <property type="entry name" value="Ala_racemase_N"/>
    <property type="match status" value="1"/>
</dbReference>
<organism evidence="11 12">
    <name type="scientific">Pseudoroseomonas cervicalis ATCC 49957</name>
    <dbReference type="NCBI Taxonomy" id="525371"/>
    <lineage>
        <taxon>Bacteria</taxon>
        <taxon>Pseudomonadati</taxon>
        <taxon>Pseudomonadota</taxon>
        <taxon>Alphaproteobacteria</taxon>
        <taxon>Acetobacterales</taxon>
        <taxon>Roseomonadaceae</taxon>
        <taxon>Roseomonas</taxon>
    </lineage>
</organism>
<evidence type="ECO:0000256" key="2">
    <source>
        <dbReference type="ARBA" id="ARBA00001933"/>
    </source>
</evidence>
<keyword evidence="6 7" id="KW-0413">Isomerase</keyword>
<dbReference type="GO" id="GO:0030170">
    <property type="term" value="F:pyridoxal phosphate binding"/>
    <property type="evidence" value="ECO:0007669"/>
    <property type="project" value="UniProtKB-UniRule"/>
</dbReference>
<evidence type="ECO:0000256" key="3">
    <source>
        <dbReference type="ARBA" id="ARBA00007880"/>
    </source>
</evidence>
<feature type="binding site" evidence="7 9">
    <location>
        <position position="147"/>
    </location>
    <ligand>
        <name>substrate</name>
    </ligand>
</feature>
<comment type="caution">
    <text evidence="11">The sequence shown here is derived from an EMBL/GenBank/DDBJ whole genome shotgun (WGS) entry which is preliminary data.</text>
</comment>
<sequence>MGMRMAAAITEASRPAEARPRDAFEAELLVDLGAIVANWRDLAARHASGPVAGVVKADGYGLGAAPVARALAAAGCRHFFVAQFAEGLALRQALGHGPMVAVLGGFPPGADDGADLTPVLNAPADLAEARAAGRRGAILHADTGMERLGLNAAELAAAGDLSDLGLRYVMTHLACADEPGHPLNAQQAARFAAVRAGLPGLPASFANSSGLFLGEGFASDLARPGCALYGINPTPGQPNPMRPVLRLTVPILQLREVPAGTSVGYGASWVAKRDSRIATIAAGYADGYLRVLSNQGVATLHGQDVPLVGRVSMDLITLDVTDAPEARPGDRVELIGPRQTPDAVAALAGTIGYEILTSLGARYRRRYLPA</sequence>
<evidence type="ECO:0000313" key="11">
    <source>
        <dbReference type="EMBL" id="EFH13263.1"/>
    </source>
</evidence>
<dbReference type="Gene3D" id="3.20.20.10">
    <property type="entry name" value="Alanine racemase"/>
    <property type="match status" value="1"/>
</dbReference>
<feature type="binding site" evidence="7 9">
    <location>
        <position position="313"/>
    </location>
    <ligand>
        <name>substrate</name>
    </ligand>
</feature>
<dbReference type="PRINTS" id="PR00992">
    <property type="entry name" value="ALARACEMASE"/>
</dbReference>
<evidence type="ECO:0000259" key="10">
    <source>
        <dbReference type="SMART" id="SM01005"/>
    </source>
</evidence>
<dbReference type="InterPro" id="IPR000821">
    <property type="entry name" value="Ala_racemase"/>
</dbReference>
<dbReference type="Gene3D" id="2.40.37.10">
    <property type="entry name" value="Lyase, Ornithine Decarboxylase, Chain A, domain 1"/>
    <property type="match status" value="1"/>
</dbReference>
<keyword evidence="12" id="KW-1185">Reference proteome</keyword>
<feature type="domain" description="Alanine racemase C-terminal" evidence="10">
    <location>
        <begin position="244"/>
        <end position="368"/>
    </location>
</feature>
<dbReference type="CDD" id="cd00430">
    <property type="entry name" value="PLPDE_III_AR"/>
    <property type="match status" value="1"/>
</dbReference>
<proteinExistence type="inferred from homology"/>
<dbReference type="Pfam" id="PF00842">
    <property type="entry name" value="Ala_racemase_C"/>
    <property type="match status" value="1"/>
</dbReference>
<dbReference type="PROSITE" id="PS00395">
    <property type="entry name" value="ALANINE_RACEMASE"/>
    <property type="match status" value="1"/>
</dbReference>
<dbReference type="UniPathway" id="UPA00042">
    <property type="reaction ID" value="UER00497"/>
</dbReference>
<dbReference type="InterPro" id="IPR020622">
    <property type="entry name" value="Ala_racemase_pyridoxalP-BS"/>
</dbReference>
<evidence type="ECO:0000256" key="4">
    <source>
        <dbReference type="ARBA" id="ARBA00013089"/>
    </source>
</evidence>
<comment type="cofactor">
    <cofactor evidence="2 7 8">
        <name>pyridoxal 5'-phosphate</name>
        <dbReference type="ChEBI" id="CHEBI:597326"/>
    </cofactor>
</comment>
<dbReference type="GO" id="GO:0005829">
    <property type="term" value="C:cytosol"/>
    <property type="evidence" value="ECO:0007669"/>
    <property type="project" value="TreeGrafter"/>
</dbReference>
<comment type="similarity">
    <text evidence="3 7">Belongs to the alanine racemase family.</text>
</comment>
<dbReference type="EC" id="5.1.1.1" evidence="4 7"/>